<reference evidence="2 3" key="1">
    <citation type="submission" date="2021-11" db="EMBL/GenBank/DDBJ databases">
        <title>Draft genome sequence of Actinomycetospora sp. SF1 isolated from the rhizosphere soil.</title>
        <authorList>
            <person name="Duangmal K."/>
            <person name="Chantavorakit T."/>
        </authorList>
    </citation>
    <scope>NUCLEOTIDE SEQUENCE [LARGE SCALE GENOMIC DNA]</scope>
    <source>
        <strain evidence="2 3">TBRC 5722</strain>
    </source>
</reference>
<evidence type="ECO:0000313" key="3">
    <source>
        <dbReference type="Proteomes" id="UP001199469"/>
    </source>
</evidence>
<evidence type="ECO:0000313" key="2">
    <source>
        <dbReference type="EMBL" id="MCD2192588.1"/>
    </source>
</evidence>
<name>A0ABS8P2X9_9PSEU</name>
<comment type="caution">
    <text evidence="2">The sequence shown here is derived from an EMBL/GenBank/DDBJ whole genome shotgun (WGS) entry which is preliminary data.</text>
</comment>
<dbReference type="Proteomes" id="UP001199469">
    <property type="component" value="Unassembled WGS sequence"/>
</dbReference>
<protein>
    <submittedName>
        <fullName evidence="2">Uncharacterized protein</fullName>
    </submittedName>
</protein>
<dbReference type="RefSeq" id="WP_230730274.1">
    <property type="nucleotide sequence ID" value="NZ_JAJNDB010000001.1"/>
</dbReference>
<evidence type="ECO:0000256" key="1">
    <source>
        <dbReference type="SAM" id="MobiDB-lite"/>
    </source>
</evidence>
<proteinExistence type="predicted"/>
<feature type="region of interest" description="Disordered" evidence="1">
    <location>
        <begin position="18"/>
        <end position="37"/>
    </location>
</feature>
<gene>
    <name evidence="2" type="ORF">LQ327_04190</name>
</gene>
<organism evidence="2 3">
    <name type="scientific">Actinomycetospora endophytica</name>
    <dbReference type="NCBI Taxonomy" id="2291215"/>
    <lineage>
        <taxon>Bacteria</taxon>
        <taxon>Bacillati</taxon>
        <taxon>Actinomycetota</taxon>
        <taxon>Actinomycetes</taxon>
        <taxon>Pseudonocardiales</taxon>
        <taxon>Pseudonocardiaceae</taxon>
        <taxon>Actinomycetospora</taxon>
    </lineage>
</organism>
<dbReference type="EMBL" id="JAJNDB010000001">
    <property type="protein sequence ID" value="MCD2192588.1"/>
    <property type="molecule type" value="Genomic_DNA"/>
</dbReference>
<keyword evidence="3" id="KW-1185">Reference proteome</keyword>
<sequence>MTDAETVAVTALREAASALRKGSESEGAEGELPENAKPALAGEIAHVLDGMVRLLRTVDLDPAPTTQAGHNLHAVLEHLTAGSTLARTVGRDSPSTPPGAP</sequence>
<accession>A0ABS8P2X9</accession>